<dbReference type="InterPro" id="IPR027417">
    <property type="entry name" value="P-loop_NTPase"/>
</dbReference>
<dbReference type="Gene3D" id="3.40.50.300">
    <property type="entry name" value="P-loop containing nucleotide triphosphate hydrolases"/>
    <property type="match status" value="1"/>
</dbReference>
<proteinExistence type="predicted"/>
<evidence type="ECO:0000313" key="2">
    <source>
        <dbReference type="Proteomes" id="UP000053593"/>
    </source>
</evidence>
<dbReference type="EMBL" id="KN834790">
    <property type="protein sequence ID" value="KIK57553.1"/>
    <property type="molecule type" value="Genomic_DNA"/>
</dbReference>
<dbReference type="OrthoDB" id="4487085at2759"/>
<organism evidence="1 2">
    <name type="scientific">Collybiopsis luxurians FD-317 M1</name>
    <dbReference type="NCBI Taxonomy" id="944289"/>
    <lineage>
        <taxon>Eukaryota</taxon>
        <taxon>Fungi</taxon>
        <taxon>Dikarya</taxon>
        <taxon>Basidiomycota</taxon>
        <taxon>Agaricomycotina</taxon>
        <taxon>Agaricomycetes</taxon>
        <taxon>Agaricomycetidae</taxon>
        <taxon>Agaricales</taxon>
        <taxon>Marasmiineae</taxon>
        <taxon>Omphalotaceae</taxon>
        <taxon>Collybiopsis</taxon>
        <taxon>Collybiopsis luxurians</taxon>
    </lineage>
</organism>
<dbReference type="SUPFAM" id="SSF52540">
    <property type="entry name" value="P-loop containing nucleoside triphosphate hydrolases"/>
    <property type="match status" value="1"/>
</dbReference>
<dbReference type="PANTHER" id="PTHR35205:SF1">
    <property type="entry name" value="ZU5 DOMAIN-CONTAINING PROTEIN"/>
    <property type="match status" value="1"/>
</dbReference>
<sequence>MAQKTSKLLGFTRKRFDENLGLGLDAPFSQHSKQSTGSSYISGSFFAGARDFRVQGGEFYHIEKQYVTLGQNVDSAQAASDILICPVPSQYFVGRKDILSQLSRVFSAPVATLYCAKKEELQNFIKHHMKWCNPITLDATSATALEKTFAEEVKNSQSIFLDTVLVLENTDPSVTIQDYLPGWLYVPILITSTSQNISNKAFSVNFQLFDSANQKEIKELAEEIKKVLQPQQHIVTLVASGGTGKTQVVLKFVSENSFRFSNVWFFDATSDTTLVDNFRQLGRAAGVGEQVEDVKNFLVRSHQNWLCIFDNADEISLKSYIPICNHGNVIVTSRLKESEQLASPGGNMNFGDIDRNNAIDF</sequence>
<name>A0A0D0CQ82_9AGAR</name>
<accession>A0A0D0CQ82</accession>
<gene>
    <name evidence="1" type="ORF">GYMLUDRAFT_46125</name>
</gene>
<keyword evidence="2" id="KW-1185">Reference proteome</keyword>
<dbReference type="AlphaFoldDB" id="A0A0D0CQ82"/>
<protein>
    <recommendedName>
        <fullName evidence="3">NB-ARC domain-containing protein</fullName>
    </recommendedName>
</protein>
<evidence type="ECO:0000313" key="1">
    <source>
        <dbReference type="EMBL" id="KIK57553.1"/>
    </source>
</evidence>
<reference evidence="1 2" key="1">
    <citation type="submission" date="2014-04" db="EMBL/GenBank/DDBJ databases">
        <title>Evolutionary Origins and Diversification of the Mycorrhizal Mutualists.</title>
        <authorList>
            <consortium name="DOE Joint Genome Institute"/>
            <consortium name="Mycorrhizal Genomics Consortium"/>
            <person name="Kohler A."/>
            <person name="Kuo A."/>
            <person name="Nagy L.G."/>
            <person name="Floudas D."/>
            <person name="Copeland A."/>
            <person name="Barry K.W."/>
            <person name="Cichocki N."/>
            <person name="Veneault-Fourrey C."/>
            <person name="LaButti K."/>
            <person name="Lindquist E.A."/>
            <person name="Lipzen A."/>
            <person name="Lundell T."/>
            <person name="Morin E."/>
            <person name="Murat C."/>
            <person name="Riley R."/>
            <person name="Ohm R."/>
            <person name="Sun H."/>
            <person name="Tunlid A."/>
            <person name="Henrissat B."/>
            <person name="Grigoriev I.V."/>
            <person name="Hibbett D.S."/>
            <person name="Martin F."/>
        </authorList>
    </citation>
    <scope>NUCLEOTIDE SEQUENCE [LARGE SCALE GENOMIC DNA]</scope>
    <source>
        <strain evidence="1 2">FD-317 M1</strain>
    </source>
</reference>
<dbReference type="PANTHER" id="PTHR35205">
    <property type="entry name" value="NB-ARC AND TPR DOMAIN PROTEIN"/>
    <property type="match status" value="1"/>
</dbReference>
<evidence type="ECO:0008006" key="3">
    <source>
        <dbReference type="Google" id="ProtNLM"/>
    </source>
</evidence>
<dbReference type="Proteomes" id="UP000053593">
    <property type="component" value="Unassembled WGS sequence"/>
</dbReference>
<dbReference type="HOGENOM" id="CLU_057553_0_0_1"/>